<dbReference type="GO" id="GO:0005886">
    <property type="term" value="C:plasma membrane"/>
    <property type="evidence" value="ECO:0007669"/>
    <property type="project" value="UniProtKB-SubCell"/>
</dbReference>
<comment type="subcellular location">
    <subcellularLocation>
        <location evidence="1">Cell membrane</location>
        <topology evidence="1">Peripheral membrane protein</topology>
        <orientation evidence="1">Cytoplasmic side</orientation>
    </subcellularLocation>
    <subcellularLocation>
        <location evidence="2">Endosome membrane</location>
        <topology evidence="2">Peripheral membrane protein</topology>
    </subcellularLocation>
</comment>
<feature type="domain" description="EF-hand" evidence="10">
    <location>
        <begin position="11"/>
        <end position="46"/>
    </location>
</feature>
<keyword evidence="4" id="KW-0479">Metal-binding</keyword>
<dbReference type="GO" id="GO:0005509">
    <property type="term" value="F:calcium ion binding"/>
    <property type="evidence" value="ECO:0007669"/>
    <property type="project" value="InterPro"/>
</dbReference>
<evidence type="ECO:0000313" key="12">
    <source>
        <dbReference type="EMBL" id="CAE0507546.1"/>
    </source>
</evidence>
<dbReference type="GO" id="GO:0010008">
    <property type="term" value="C:endosome membrane"/>
    <property type="evidence" value="ECO:0007669"/>
    <property type="project" value="UniProtKB-SubCell"/>
</dbReference>
<dbReference type="Gene3D" id="1.10.268.20">
    <property type="match status" value="1"/>
</dbReference>
<dbReference type="Gene3D" id="3.40.50.300">
    <property type="entry name" value="P-loop containing nucleotide triphosphate hydrolases"/>
    <property type="match status" value="1"/>
</dbReference>
<evidence type="ECO:0000259" key="11">
    <source>
        <dbReference type="PROSITE" id="PS51718"/>
    </source>
</evidence>
<dbReference type="SUPFAM" id="SSF52540">
    <property type="entry name" value="P-loop containing nucleoside triphosphate hydrolases"/>
    <property type="match status" value="1"/>
</dbReference>
<evidence type="ECO:0000259" key="9">
    <source>
        <dbReference type="PROSITE" id="PS50031"/>
    </source>
</evidence>
<sequence>MQMQAPLQPSLHAAVYDRWFHAADVDHDGRVTGKDAVSFFEKSGLSRETLAQVWDLANTHRLGYLDRLCFHKAMDLIAIAQAGTPLSKDTYQTLVDQKAIDIPRMAGFDAEGMPLSEDSLKQEKAEKRAASEKHNSTAAFMSPSAIKSSGIHKGPVKKPVSAKTCTSVIDGLKQIYFSKVRPLEDAFKFGHFFSPLLNESDFEAKPSVLMLGQYSSGKTTFIKYLLGRDYPGCHIGPEPTTDRFVVVYHGLEERRTPGNTMCVQPDKPYQALHHLGGGFLSRFEGSQCPSRLLEEITIVDTPGVLSGEKQRLERNYNFVDVVKWFASRCDLIFMLFDPNKLDISDEFKQVIQAMRGHDDKVRIVLNKADTVDQQELMRVYGALMWSLGKVFKTPEVCRVYTGSFNSNAPIRTDRNPNGKSLFEAEERELLESLYAIPERSCDRKVNEFIKRVRAAKIHIIIMGHLRSKMPAMFGKEKAQKKIMASLTDHFVQIMKEHHLPPGDFPDPGMFQEILSPWDLSEFPKLEKSMLKQLDNVLTVDIPNLMKLFENPYHA</sequence>
<dbReference type="Gene3D" id="1.10.238.10">
    <property type="entry name" value="EF-hand"/>
    <property type="match status" value="1"/>
</dbReference>
<dbReference type="CDD" id="cd09913">
    <property type="entry name" value="EHD"/>
    <property type="match status" value="1"/>
</dbReference>
<dbReference type="InterPro" id="IPR045063">
    <property type="entry name" value="Dynamin_N"/>
</dbReference>
<dbReference type="InterPro" id="IPR011992">
    <property type="entry name" value="EF-hand-dom_pair"/>
</dbReference>
<dbReference type="AlphaFoldDB" id="A0A7S3RAF6"/>
<dbReference type="InterPro" id="IPR000261">
    <property type="entry name" value="EH_dom"/>
</dbReference>
<dbReference type="PANTHER" id="PTHR11216:SF31">
    <property type="entry name" value="AT21416P"/>
    <property type="match status" value="1"/>
</dbReference>
<dbReference type="InterPro" id="IPR030381">
    <property type="entry name" value="G_DYNAMIN_dom"/>
</dbReference>
<dbReference type="SMART" id="SM00027">
    <property type="entry name" value="EH"/>
    <property type="match status" value="1"/>
</dbReference>
<dbReference type="Pfam" id="PF12763">
    <property type="entry name" value="EH"/>
    <property type="match status" value="1"/>
</dbReference>
<dbReference type="InterPro" id="IPR040990">
    <property type="entry name" value="DUF5600"/>
</dbReference>
<name>A0A7S3RAF6_DUNTE</name>
<keyword evidence="7" id="KW-0106">Calcium</keyword>
<keyword evidence="5" id="KW-0547">Nucleotide-binding</keyword>
<feature type="domain" description="Dynamin-type G" evidence="11">
    <location>
        <begin position="202"/>
        <end position="437"/>
    </location>
</feature>
<evidence type="ECO:0000256" key="5">
    <source>
        <dbReference type="ARBA" id="ARBA00022741"/>
    </source>
</evidence>
<dbReference type="GO" id="GO:0016197">
    <property type="term" value="P:endosomal transport"/>
    <property type="evidence" value="ECO:0007669"/>
    <property type="project" value="TreeGrafter"/>
</dbReference>
<keyword evidence="6" id="KW-0967">Endosome</keyword>
<evidence type="ECO:0000256" key="4">
    <source>
        <dbReference type="ARBA" id="ARBA00022723"/>
    </source>
</evidence>
<evidence type="ECO:0000256" key="8">
    <source>
        <dbReference type="ARBA" id="ARBA00023136"/>
    </source>
</evidence>
<dbReference type="GO" id="GO:0006897">
    <property type="term" value="P:endocytosis"/>
    <property type="evidence" value="ECO:0007669"/>
    <property type="project" value="TreeGrafter"/>
</dbReference>
<protein>
    <submittedName>
        <fullName evidence="12">Uncharacterized protein</fullName>
    </submittedName>
</protein>
<dbReference type="EMBL" id="HBIP01037439">
    <property type="protein sequence ID" value="CAE0507546.1"/>
    <property type="molecule type" value="Transcribed_RNA"/>
</dbReference>
<dbReference type="Pfam" id="PF00350">
    <property type="entry name" value="Dynamin_N"/>
    <property type="match status" value="1"/>
</dbReference>
<reference evidence="12" key="1">
    <citation type="submission" date="2021-01" db="EMBL/GenBank/DDBJ databases">
        <authorList>
            <person name="Corre E."/>
            <person name="Pelletier E."/>
            <person name="Niang G."/>
            <person name="Scheremetjew M."/>
            <person name="Finn R."/>
            <person name="Kale V."/>
            <person name="Holt S."/>
            <person name="Cochrane G."/>
            <person name="Meng A."/>
            <person name="Brown T."/>
            <person name="Cohen L."/>
        </authorList>
    </citation>
    <scope>NUCLEOTIDE SEQUENCE</scope>
    <source>
        <strain evidence="12">CCMP1320</strain>
    </source>
</reference>
<dbReference type="PANTHER" id="PTHR11216">
    <property type="entry name" value="EH DOMAIN"/>
    <property type="match status" value="1"/>
</dbReference>
<keyword evidence="8" id="KW-0472">Membrane</keyword>
<evidence type="ECO:0000256" key="7">
    <source>
        <dbReference type="ARBA" id="ARBA00022837"/>
    </source>
</evidence>
<evidence type="ECO:0000256" key="2">
    <source>
        <dbReference type="ARBA" id="ARBA00004481"/>
    </source>
</evidence>
<dbReference type="PROSITE" id="PS50031">
    <property type="entry name" value="EH"/>
    <property type="match status" value="1"/>
</dbReference>
<dbReference type="InterPro" id="IPR002048">
    <property type="entry name" value="EF_hand_dom"/>
</dbReference>
<keyword evidence="3" id="KW-1003">Cell membrane</keyword>
<proteinExistence type="predicted"/>
<feature type="domain" description="EH" evidence="9">
    <location>
        <begin position="12"/>
        <end position="103"/>
    </location>
</feature>
<dbReference type="InterPro" id="IPR031692">
    <property type="entry name" value="EHD_N"/>
</dbReference>
<evidence type="ECO:0000256" key="1">
    <source>
        <dbReference type="ARBA" id="ARBA00004413"/>
    </source>
</evidence>
<evidence type="ECO:0000256" key="3">
    <source>
        <dbReference type="ARBA" id="ARBA00022475"/>
    </source>
</evidence>
<dbReference type="PROSITE" id="PS50222">
    <property type="entry name" value="EF_HAND_2"/>
    <property type="match status" value="1"/>
</dbReference>
<gene>
    <name evidence="12" type="ORF">DTER00134_LOCUS22623</name>
</gene>
<organism evidence="12">
    <name type="scientific">Dunaliella tertiolecta</name>
    <name type="common">Green alga</name>
    <dbReference type="NCBI Taxonomy" id="3047"/>
    <lineage>
        <taxon>Eukaryota</taxon>
        <taxon>Viridiplantae</taxon>
        <taxon>Chlorophyta</taxon>
        <taxon>core chlorophytes</taxon>
        <taxon>Chlorophyceae</taxon>
        <taxon>CS clade</taxon>
        <taxon>Chlamydomonadales</taxon>
        <taxon>Dunaliellaceae</taxon>
        <taxon>Dunaliella</taxon>
    </lineage>
</organism>
<dbReference type="GO" id="GO:0005525">
    <property type="term" value="F:GTP binding"/>
    <property type="evidence" value="ECO:0007669"/>
    <property type="project" value="InterPro"/>
</dbReference>
<dbReference type="SUPFAM" id="SSF47473">
    <property type="entry name" value="EF-hand"/>
    <property type="match status" value="1"/>
</dbReference>
<dbReference type="PROSITE" id="PS51718">
    <property type="entry name" value="G_DYNAMIN_2"/>
    <property type="match status" value="1"/>
</dbReference>
<dbReference type="Pfam" id="PF16880">
    <property type="entry name" value="EHD_N"/>
    <property type="match status" value="1"/>
</dbReference>
<evidence type="ECO:0000259" key="10">
    <source>
        <dbReference type="PROSITE" id="PS50222"/>
    </source>
</evidence>
<accession>A0A7S3RAF6</accession>
<dbReference type="Pfam" id="PF18150">
    <property type="entry name" value="DUF5600"/>
    <property type="match status" value="1"/>
</dbReference>
<dbReference type="InterPro" id="IPR027417">
    <property type="entry name" value="P-loop_NTPase"/>
</dbReference>
<dbReference type="CDD" id="cd00052">
    <property type="entry name" value="EH"/>
    <property type="match status" value="1"/>
</dbReference>
<evidence type="ECO:0000256" key="6">
    <source>
        <dbReference type="ARBA" id="ARBA00022753"/>
    </source>
</evidence>